<proteinExistence type="predicted"/>
<dbReference type="Proteomes" id="UP001205566">
    <property type="component" value="Unassembled WGS sequence"/>
</dbReference>
<dbReference type="SMART" id="SM00887">
    <property type="entry name" value="EB_dh"/>
    <property type="match status" value="1"/>
</dbReference>
<evidence type="ECO:0000256" key="1">
    <source>
        <dbReference type="ARBA" id="ARBA00022448"/>
    </source>
</evidence>
<sequence length="589" mass="65898">MHSHLDFIAKRHLSPHARNRRRCHRIATNTAYAAALSLSGSGEDVATDRKSLRWILLHGAAAIAVLCSLLTGLRIASLTRPEIARFEELLPQGQVVGLHILSALGITVVAALYLAYRLFASRDASANTSSLSGWRWPGWHRAIIRAGYPALLLSLISGWLLFGGTGWHLRDWHYLGALAILLYLALHAGLYLARWGRQSLLRICLPRGGRRSVPLLLTGGGLLALTLLLFTGGWLATHNQSQILLPVTQIPLLDPQQPPIEIDGYASEPQWRDAVPVTLHTDGGANFDNGATEVTLRALTNGEEFFLSARWRDATRSLVHLPLLKTEHGWQVQQQGFHNFDETRHYEDKFAVMLSASCAFGAAGTAHLGRKPLSNRPANWHGKGYHYSSDGQLHDLWHWKAVRTNDMYLADDNFIGPPDQVRPGERRYTAGYQQDGKESGAYVMNWQWYKPTIIIPKRLPKDPVQLAALQDQGSALGNSSQAEWVIPWFDYQPYSPEQDAHFPQGTRMPSVMYNSNRFEGDRADVRARGEWKDGYWHLEMARKRVTGSPLDVPIADGTCLWVSAFDRSQVAHTRHTRAVRLQFPGGPRS</sequence>
<feature type="domain" description="Cytochrome c-552/DMSO reductase-like haem-binding" evidence="7">
    <location>
        <begin position="268"/>
        <end position="577"/>
    </location>
</feature>
<feature type="transmembrane region" description="Helical" evidence="6">
    <location>
        <begin position="96"/>
        <end position="116"/>
    </location>
</feature>
<keyword evidence="5" id="KW-0408">Iron</keyword>
<accession>A0ABT1NX89</accession>
<keyword evidence="1" id="KW-0813">Transport</keyword>
<evidence type="ECO:0000259" key="7">
    <source>
        <dbReference type="SMART" id="SM00887"/>
    </source>
</evidence>
<dbReference type="Pfam" id="PF09459">
    <property type="entry name" value="EB_dh"/>
    <property type="match status" value="1"/>
</dbReference>
<feature type="transmembrane region" description="Helical" evidence="6">
    <location>
        <begin position="174"/>
        <end position="193"/>
    </location>
</feature>
<dbReference type="CDD" id="cd09625">
    <property type="entry name" value="DOMON_like_cytochrome"/>
    <property type="match status" value="1"/>
</dbReference>
<keyword evidence="3" id="KW-0479">Metal-binding</keyword>
<reference evidence="8" key="1">
    <citation type="thesis" date="2020" institute="Technische Universitat Dresden" country="Dresden, Germany">
        <title>The Agarolytic System of Microbulbifer elongatus PORT2, Isolated from Batu Karas, Pangandaran West Java Indonesia.</title>
        <authorList>
            <person name="Anggraeni S.R."/>
        </authorList>
    </citation>
    <scope>NUCLEOTIDE SEQUENCE</scope>
    <source>
        <strain evidence="8">PORT2</strain>
    </source>
</reference>
<evidence type="ECO:0000313" key="8">
    <source>
        <dbReference type="EMBL" id="MCQ3828506.1"/>
    </source>
</evidence>
<dbReference type="InterPro" id="IPR016174">
    <property type="entry name" value="Di-haem_cyt_TM"/>
</dbReference>
<evidence type="ECO:0000256" key="6">
    <source>
        <dbReference type="SAM" id="Phobius"/>
    </source>
</evidence>
<keyword evidence="4" id="KW-0249">Electron transport</keyword>
<organism evidence="8 9">
    <name type="scientific">Microbulbifer elongatus</name>
    <dbReference type="NCBI Taxonomy" id="86173"/>
    <lineage>
        <taxon>Bacteria</taxon>
        <taxon>Pseudomonadati</taxon>
        <taxon>Pseudomonadota</taxon>
        <taxon>Gammaproteobacteria</taxon>
        <taxon>Cellvibrionales</taxon>
        <taxon>Microbulbiferaceae</taxon>
        <taxon>Microbulbifer</taxon>
    </lineage>
</organism>
<dbReference type="InterPro" id="IPR019020">
    <property type="entry name" value="Cyt-c552/DMSO_Rdtase_haem-bd"/>
</dbReference>
<name>A0ABT1NX89_9GAMM</name>
<feature type="transmembrane region" description="Helical" evidence="6">
    <location>
        <begin position="142"/>
        <end position="162"/>
    </location>
</feature>
<keyword evidence="6" id="KW-1133">Transmembrane helix</keyword>
<keyword evidence="9" id="KW-1185">Reference proteome</keyword>
<feature type="transmembrane region" description="Helical" evidence="6">
    <location>
        <begin position="55"/>
        <end position="76"/>
    </location>
</feature>
<dbReference type="SUPFAM" id="SSF81342">
    <property type="entry name" value="Transmembrane di-heme cytochromes"/>
    <property type="match status" value="1"/>
</dbReference>
<dbReference type="Gene3D" id="2.60.40.1190">
    <property type="match status" value="1"/>
</dbReference>
<gene>
    <name evidence="8" type="ORF">HXX02_03535</name>
</gene>
<evidence type="ECO:0000256" key="2">
    <source>
        <dbReference type="ARBA" id="ARBA00022617"/>
    </source>
</evidence>
<evidence type="ECO:0000256" key="5">
    <source>
        <dbReference type="ARBA" id="ARBA00023004"/>
    </source>
</evidence>
<evidence type="ECO:0000256" key="3">
    <source>
        <dbReference type="ARBA" id="ARBA00022723"/>
    </source>
</evidence>
<keyword evidence="6" id="KW-0812">Transmembrane</keyword>
<evidence type="ECO:0000313" key="9">
    <source>
        <dbReference type="Proteomes" id="UP001205566"/>
    </source>
</evidence>
<evidence type="ECO:0000256" key="4">
    <source>
        <dbReference type="ARBA" id="ARBA00022982"/>
    </source>
</evidence>
<protein>
    <recommendedName>
        <fullName evidence="7">Cytochrome c-552/DMSO reductase-like haem-binding domain-containing protein</fullName>
    </recommendedName>
</protein>
<comment type="caution">
    <text evidence="8">The sequence shown here is derived from an EMBL/GenBank/DDBJ whole genome shotgun (WGS) entry which is preliminary data.</text>
</comment>
<keyword evidence="2" id="KW-0349">Heme</keyword>
<keyword evidence="6" id="KW-0472">Membrane</keyword>
<feature type="transmembrane region" description="Helical" evidence="6">
    <location>
        <begin position="213"/>
        <end position="236"/>
    </location>
</feature>
<dbReference type="EMBL" id="JACASI010000012">
    <property type="protein sequence ID" value="MCQ3828506.1"/>
    <property type="molecule type" value="Genomic_DNA"/>
</dbReference>